<dbReference type="InterPro" id="IPR004358">
    <property type="entry name" value="Sig_transdc_His_kin-like_C"/>
</dbReference>
<feature type="repeat" description="TPR" evidence="7">
    <location>
        <begin position="291"/>
        <end position="324"/>
    </location>
</feature>
<dbReference type="PROSITE" id="PS50109">
    <property type="entry name" value="HIS_KIN"/>
    <property type="match status" value="1"/>
</dbReference>
<dbReference type="SMART" id="SM00028">
    <property type="entry name" value="TPR"/>
    <property type="match status" value="8"/>
</dbReference>
<accession>A0A419WAG3</accession>
<feature type="domain" description="Histidine kinase" evidence="9">
    <location>
        <begin position="494"/>
        <end position="712"/>
    </location>
</feature>
<keyword evidence="4" id="KW-0808">Transferase</keyword>
<keyword evidence="3" id="KW-0597">Phosphoprotein</keyword>
<evidence type="ECO:0000313" key="11">
    <source>
        <dbReference type="Proteomes" id="UP000283387"/>
    </source>
</evidence>
<dbReference type="SUPFAM" id="SSF55874">
    <property type="entry name" value="ATPase domain of HSP90 chaperone/DNA topoisomerase II/histidine kinase"/>
    <property type="match status" value="1"/>
</dbReference>
<dbReference type="InterPro" id="IPR050736">
    <property type="entry name" value="Sensor_HK_Regulatory"/>
</dbReference>
<dbReference type="InterPro" id="IPR036097">
    <property type="entry name" value="HisK_dim/P_sf"/>
</dbReference>
<dbReference type="InterPro" id="IPR036890">
    <property type="entry name" value="HATPase_C_sf"/>
</dbReference>
<keyword evidence="11" id="KW-1185">Reference proteome</keyword>
<dbReference type="Pfam" id="PF13424">
    <property type="entry name" value="TPR_12"/>
    <property type="match status" value="2"/>
</dbReference>
<dbReference type="Pfam" id="PF02518">
    <property type="entry name" value="HATPase_c"/>
    <property type="match status" value="1"/>
</dbReference>
<dbReference type="CDD" id="cd00082">
    <property type="entry name" value="HisKA"/>
    <property type="match status" value="1"/>
</dbReference>
<keyword evidence="5" id="KW-0418">Kinase</keyword>
<dbReference type="FunFam" id="3.30.565.10:FF:000006">
    <property type="entry name" value="Sensor histidine kinase WalK"/>
    <property type="match status" value="1"/>
</dbReference>
<dbReference type="EMBL" id="RAPN01000001">
    <property type="protein sequence ID" value="RKD92414.1"/>
    <property type="molecule type" value="Genomic_DNA"/>
</dbReference>
<feature type="transmembrane region" description="Helical" evidence="8">
    <location>
        <begin position="452"/>
        <end position="471"/>
    </location>
</feature>
<dbReference type="CDD" id="cd00075">
    <property type="entry name" value="HATPase"/>
    <property type="match status" value="1"/>
</dbReference>
<dbReference type="SMART" id="SM00388">
    <property type="entry name" value="HisKA"/>
    <property type="match status" value="1"/>
</dbReference>
<evidence type="ECO:0000256" key="6">
    <source>
        <dbReference type="ARBA" id="ARBA00023012"/>
    </source>
</evidence>
<dbReference type="Gene3D" id="3.30.565.10">
    <property type="entry name" value="Histidine kinase-like ATPase, C-terminal domain"/>
    <property type="match status" value="1"/>
</dbReference>
<evidence type="ECO:0000256" key="2">
    <source>
        <dbReference type="ARBA" id="ARBA00012438"/>
    </source>
</evidence>
<dbReference type="SMART" id="SM00387">
    <property type="entry name" value="HATPase_c"/>
    <property type="match status" value="1"/>
</dbReference>
<comment type="caution">
    <text evidence="10">The sequence shown here is derived from an EMBL/GenBank/DDBJ whole genome shotgun (WGS) entry which is preliminary data.</text>
</comment>
<dbReference type="AlphaFoldDB" id="A0A419WAG3"/>
<evidence type="ECO:0000256" key="3">
    <source>
        <dbReference type="ARBA" id="ARBA00022553"/>
    </source>
</evidence>
<dbReference type="SUPFAM" id="SSF48452">
    <property type="entry name" value="TPR-like"/>
    <property type="match status" value="2"/>
</dbReference>
<dbReference type="InterPro" id="IPR005467">
    <property type="entry name" value="His_kinase_dom"/>
</dbReference>
<name>A0A419WAG3_9BACT</name>
<organism evidence="10 11">
    <name type="scientific">Mangrovibacterium diazotrophicum</name>
    <dbReference type="NCBI Taxonomy" id="1261403"/>
    <lineage>
        <taxon>Bacteria</taxon>
        <taxon>Pseudomonadati</taxon>
        <taxon>Bacteroidota</taxon>
        <taxon>Bacteroidia</taxon>
        <taxon>Marinilabiliales</taxon>
        <taxon>Prolixibacteraceae</taxon>
        <taxon>Mangrovibacterium</taxon>
    </lineage>
</organism>
<dbReference type="PRINTS" id="PR00344">
    <property type="entry name" value="BCTRLSENSOR"/>
</dbReference>
<sequence>MPGKQLRIFPFSISLLVLIVTTNPVVFSTPTIDSLRNVVLNTTGKEKITKQLELSVQLADSSPDEAEEIASQALIDAKKTGNNTLIEHGYFSLGRILETEEKTSNALSYYDSALTVANAIDDNWVKADVRLREGIIHQSKGEEATALESFRDVLRFGRLSENHKTLATAYSIMGNIYRTNGLYDRAIEYIIKAKLNYEKTDFNEGAAWASYLLGLIYVDLGLPDKAMEHFQNALTVYKRIAEIDGYKGGIAICYEQIGLLNMKSGDYSRAFENIDYSLKTFTENGSQYGISNAYKNLGKIEYERGNYSAAKDYLNKSLRIKQNSGDLMGQPPVYEYLGLCHAAQGQTTTGLDLLNQALELAIANKQKRLQTDIYAKLTEVYLNLNNLRKAVDTQNKQIEIQDSLLFGAVKIKMEQLQSIYEIDEKNSEIAELEKQNEINFLRLRQHRTSQTIMISTIFLALLIAVIIYFFYRKLQHKNAQLNEAVATKDKFFSIVAHDLRGPIGSALTLSEFLIEEIEKKNYETVEMYASVFHQALGDSFTLLNNLLDWSRSQLQRMEFHPQFLALSKIVDEATGLFASPLEKKHILLSINIEDDLQIMADEAMLKTILRNLISNAIKYSKEKGEIEIAAERDKGFITLSVADKGLGMAQEKIANLFSLENHTSSPGTFGEQGTGLGLILVNDFVGKHNGKIRVESTIGKGTTFIISLPLEQDC</sequence>
<dbReference type="InterPro" id="IPR019734">
    <property type="entry name" value="TPR_rpt"/>
</dbReference>
<dbReference type="RefSeq" id="WP_120273626.1">
    <property type="nucleotide sequence ID" value="NZ_RAPN01000001.1"/>
</dbReference>
<dbReference type="PANTHER" id="PTHR43711:SF26">
    <property type="entry name" value="SENSOR HISTIDINE KINASE RCSC"/>
    <property type="match status" value="1"/>
</dbReference>
<proteinExistence type="predicted"/>
<gene>
    <name evidence="10" type="ORF">BC643_2786</name>
</gene>
<dbReference type="Gene3D" id="1.10.287.130">
    <property type="match status" value="1"/>
</dbReference>
<evidence type="ECO:0000256" key="4">
    <source>
        <dbReference type="ARBA" id="ARBA00022679"/>
    </source>
</evidence>
<protein>
    <recommendedName>
        <fullName evidence="2">histidine kinase</fullName>
        <ecNumber evidence="2">2.7.13.3</ecNumber>
    </recommendedName>
</protein>
<keyword evidence="8" id="KW-0812">Transmembrane</keyword>
<dbReference type="Proteomes" id="UP000283387">
    <property type="component" value="Unassembled WGS sequence"/>
</dbReference>
<dbReference type="Gene3D" id="1.25.40.10">
    <property type="entry name" value="Tetratricopeptide repeat domain"/>
    <property type="match status" value="2"/>
</dbReference>
<evidence type="ECO:0000256" key="5">
    <source>
        <dbReference type="ARBA" id="ARBA00022777"/>
    </source>
</evidence>
<evidence type="ECO:0000256" key="1">
    <source>
        <dbReference type="ARBA" id="ARBA00000085"/>
    </source>
</evidence>
<dbReference type="PROSITE" id="PS50005">
    <property type="entry name" value="TPR"/>
    <property type="match status" value="2"/>
</dbReference>
<keyword evidence="6" id="KW-0902">Two-component regulatory system</keyword>
<reference evidence="10 11" key="1">
    <citation type="submission" date="2018-09" db="EMBL/GenBank/DDBJ databases">
        <title>Genomic Encyclopedia of Archaeal and Bacterial Type Strains, Phase II (KMG-II): from individual species to whole genera.</title>
        <authorList>
            <person name="Goeker M."/>
        </authorList>
    </citation>
    <scope>NUCLEOTIDE SEQUENCE [LARGE SCALE GENOMIC DNA]</scope>
    <source>
        <strain evidence="10 11">DSM 27148</strain>
    </source>
</reference>
<comment type="catalytic activity">
    <reaction evidence="1">
        <text>ATP + protein L-histidine = ADP + protein N-phospho-L-histidine.</text>
        <dbReference type="EC" id="2.7.13.3"/>
    </reaction>
</comment>
<feature type="repeat" description="TPR" evidence="7">
    <location>
        <begin position="207"/>
        <end position="240"/>
    </location>
</feature>
<evidence type="ECO:0000256" key="8">
    <source>
        <dbReference type="SAM" id="Phobius"/>
    </source>
</evidence>
<evidence type="ECO:0000259" key="9">
    <source>
        <dbReference type="PROSITE" id="PS50109"/>
    </source>
</evidence>
<dbReference type="InterPro" id="IPR003594">
    <property type="entry name" value="HATPase_dom"/>
</dbReference>
<keyword evidence="7" id="KW-0802">TPR repeat</keyword>
<keyword evidence="8" id="KW-0472">Membrane</keyword>
<dbReference type="InterPro" id="IPR003661">
    <property type="entry name" value="HisK_dim/P_dom"/>
</dbReference>
<dbReference type="EC" id="2.7.13.3" evidence="2"/>
<dbReference type="PANTHER" id="PTHR43711">
    <property type="entry name" value="TWO-COMPONENT HISTIDINE KINASE"/>
    <property type="match status" value="1"/>
</dbReference>
<dbReference type="SUPFAM" id="SSF47384">
    <property type="entry name" value="Homodimeric domain of signal transducing histidine kinase"/>
    <property type="match status" value="1"/>
</dbReference>
<keyword evidence="8" id="KW-1133">Transmembrane helix</keyword>
<evidence type="ECO:0000256" key="7">
    <source>
        <dbReference type="PROSITE-ProRule" id="PRU00339"/>
    </source>
</evidence>
<evidence type="ECO:0000313" key="10">
    <source>
        <dbReference type="EMBL" id="RKD92414.1"/>
    </source>
</evidence>
<dbReference type="GO" id="GO:0000155">
    <property type="term" value="F:phosphorelay sensor kinase activity"/>
    <property type="evidence" value="ECO:0007669"/>
    <property type="project" value="InterPro"/>
</dbReference>
<dbReference type="InterPro" id="IPR011990">
    <property type="entry name" value="TPR-like_helical_dom_sf"/>
</dbReference>
<dbReference type="OrthoDB" id="1116352at2"/>